<gene>
    <name evidence="4" type="primary">pyrC_2</name>
    <name evidence="2" type="synonym">pyrC</name>
    <name evidence="4" type="ORF">KOR42_49810</name>
</gene>
<dbReference type="GO" id="GO:0006145">
    <property type="term" value="P:purine nucleobase catabolic process"/>
    <property type="evidence" value="ECO:0007669"/>
    <property type="project" value="TreeGrafter"/>
</dbReference>
<reference evidence="4 5" key="1">
    <citation type="submission" date="2019-02" db="EMBL/GenBank/DDBJ databases">
        <title>Deep-cultivation of Planctomycetes and their phenomic and genomic characterization uncovers novel biology.</title>
        <authorList>
            <person name="Wiegand S."/>
            <person name="Jogler M."/>
            <person name="Boedeker C."/>
            <person name="Pinto D."/>
            <person name="Vollmers J."/>
            <person name="Rivas-Marin E."/>
            <person name="Kohn T."/>
            <person name="Peeters S.H."/>
            <person name="Heuer A."/>
            <person name="Rast P."/>
            <person name="Oberbeckmann S."/>
            <person name="Bunk B."/>
            <person name="Jeske O."/>
            <person name="Meyerdierks A."/>
            <person name="Storesund J.E."/>
            <person name="Kallscheuer N."/>
            <person name="Luecker S."/>
            <person name="Lage O.M."/>
            <person name="Pohl T."/>
            <person name="Merkel B.J."/>
            <person name="Hornburger P."/>
            <person name="Mueller R.-W."/>
            <person name="Bruemmer F."/>
            <person name="Labrenz M."/>
            <person name="Spormann A.M."/>
            <person name="Op Den Camp H."/>
            <person name="Overmann J."/>
            <person name="Amann R."/>
            <person name="Jetten M.S.M."/>
            <person name="Mascher T."/>
            <person name="Medema M.H."/>
            <person name="Devos D.P."/>
            <person name="Kaster A.-K."/>
            <person name="Ovreas L."/>
            <person name="Rohde M."/>
            <person name="Galperin M.Y."/>
            <person name="Jogler C."/>
        </authorList>
    </citation>
    <scope>NUCLEOTIDE SEQUENCE [LARGE SCALE GENOMIC DNA]</scope>
    <source>
        <strain evidence="4 5">KOR42</strain>
    </source>
</reference>
<dbReference type="SUPFAM" id="SSF51338">
    <property type="entry name" value="Composite domain of metallo-dependent hydrolases"/>
    <property type="match status" value="1"/>
</dbReference>
<dbReference type="Proteomes" id="UP000317243">
    <property type="component" value="Unassembled WGS sequence"/>
</dbReference>
<protein>
    <recommendedName>
        <fullName evidence="2">Dihydroorotase</fullName>
        <shortName evidence="2">DHOase</shortName>
        <ecNumber evidence="2">3.5.2.3</ecNumber>
    </recommendedName>
</protein>
<keyword evidence="1 2" id="KW-0665">Pyrimidine biosynthesis</keyword>
<dbReference type="NCBIfam" id="TIGR00857">
    <property type="entry name" value="pyrC_multi"/>
    <property type="match status" value="1"/>
</dbReference>
<dbReference type="OrthoDB" id="9765462at2"/>
<comment type="function">
    <text evidence="2">Catalyzes the reversible cyclization of carbamoyl aspartate to dihydroorotate.</text>
</comment>
<dbReference type="PANTHER" id="PTHR43668:SF2">
    <property type="entry name" value="ALLANTOINASE"/>
    <property type="match status" value="1"/>
</dbReference>
<evidence type="ECO:0000259" key="3">
    <source>
        <dbReference type="Pfam" id="PF12890"/>
    </source>
</evidence>
<dbReference type="GO" id="GO:0008270">
    <property type="term" value="F:zinc ion binding"/>
    <property type="evidence" value="ECO:0007669"/>
    <property type="project" value="UniProtKB-UniRule"/>
</dbReference>
<feature type="active site" evidence="2">
    <location>
        <position position="305"/>
    </location>
</feature>
<proteinExistence type="inferred from homology"/>
<dbReference type="RefSeq" id="WP_146512286.1">
    <property type="nucleotide sequence ID" value="NZ_SIHI01000054.1"/>
</dbReference>
<evidence type="ECO:0000313" key="4">
    <source>
        <dbReference type="EMBL" id="TWT40133.1"/>
    </source>
</evidence>
<dbReference type="InterPro" id="IPR004722">
    <property type="entry name" value="DHOase"/>
</dbReference>
<dbReference type="Pfam" id="PF12890">
    <property type="entry name" value="DHOase"/>
    <property type="match status" value="1"/>
</dbReference>
<name>A0A5C5VQ25_9PLAN</name>
<feature type="binding site" evidence="2">
    <location>
        <position position="60"/>
    </location>
    <ligand>
        <name>Zn(2+)</name>
        <dbReference type="ChEBI" id="CHEBI:29105"/>
        <label>1</label>
    </ligand>
</feature>
<dbReference type="EMBL" id="SIHI01000054">
    <property type="protein sequence ID" value="TWT40133.1"/>
    <property type="molecule type" value="Genomic_DNA"/>
</dbReference>
<dbReference type="InterPro" id="IPR024403">
    <property type="entry name" value="DHOase_cat"/>
</dbReference>
<sequence length="431" mass="47141">MSALLIQGGRLIDPSQGIDQCRDVYIENGRIRYEAPAPSVEIETIDARGLIVSPGWIDCHVSFREPGNEEDETIETGAAAALAGGFTAVCSLPDTFPVVDSRASAEFVVRQSERAGKCRVHPLGAVTKGHLGEELAEIGHLVDGGAIGFSDGKRPISNPEIMRRSLQYTSMWNRPILNHAQVPELVHDGVMHEGFHSTVLGLRGIPASAEEIMVRRDIALAEDTGGRVHLMSISSMRSVEEIRQAKARNIHVSADVAPHHLLLTDESLASYDTNLKVNPPFRTEEHRKALIDGLKDGTIAMISSDHQPLAEEKKSLEFDHAPFGISGLETVLPLCCRALIEPKHLSWSDLISKLTVGPANLFEMNSGTLANGAVADVTIIDPNETWTIRAEDFLSKSRNNPFDGETVQGRVKYTIVEGEVRYRQEEVSRLA</sequence>
<evidence type="ECO:0000313" key="5">
    <source>
        <dbReference type="Proteomes" id="UP000317243"/>
    </source>
</evidence>
<keyword evidence="2" id="KW-0862">Zinc</keyword>
<dbReference type="Gene3D" id="2.30.40.10">
    <property type="entry name" value="Urease, subunit C, domain 1"/>
    <property type="match status" value="1"/>
</dbReference>
<dbReference type="GO" id="GO:0004151">
    <property type="term" value="F:dihydroorotase activity"/>
    <property type="evidence" value="ECO:0007669"/>
    <property type="project" value="UniProtKB-UniRule"/>
</dbReference>
<evidence type="ECO:0000256" key="2">
    <source>
        <dbReference type="HAMAP-Rule" id="MF_00220"/>
    </source>
</evidence>
<dbReference type="InterPro" id="IPR050138">
    <property type="entry name" value="DHOase/Allantoinase_Hydrolase"/>
</dbReference>
<dbReference type="CDD" id="cd01317">
    <property type="entry name" value="DHOase_IIa"/>
    <property type="match status" value="1"/>
</dbReference>
<evidence type="ECO:0000256" key="1">
    <source>
        <dbReference type="ARBA" id="ARBA00022975"/>
    </source>
</evidence>
<dbReference type="HAMAP" id="MF_00220_B">
    <property type="entry name" value="PyrC_classI_B"/>
    <property type="match status" value="1"/>
</dbReference>
<keyword evidence="2 4" id="KW-0378">Hydrolase</keyword>
<dbReference type="AlphaFoldDB" id="A0A5C5VQ25"/>
<feature type="binding site" evidence="2">
    <location>
        <begin position="323"/>
        <end position="324"/>
    </location>
    <ligand>
        <name>substrate</name>
    </ligand>
</feature>
<dbReference type="GO" id="GO:0004038">
    <property type="term" value="F:allantoinase activity"/>
    <property type="evidence" value="ECO:0007669"/>
    <property type="project" value="TreeGrafter"/>
</dbReference>
<dbReference type="EC" id="3.5.2.3" evidence="2"/>
<dbReference type="GO" id="GO:0005737">
    <property type="term" value="C:cytoplasm"/>
    <property type="evidence" value="ECO:0007669"/>
    <property type="project" value="TreeGrafter"/>
</dbReference>
<dbReference type="GO" id="GO:0044205">
    <property type="term" value="P:'de novo' UMP biosynthetic process"/>
    <property type="evidence" value="ECO:0007669"/>
    <property type="project" value="UniProtKB-UniRule"/>
</dbReference>
<feature type="binding site" evidence="2">
    <location>
        <position position="179"/>
    </location>
    <ligand>
        <name>Zn(2+)</name>
        <dbReference type="ChEBI" id="CHEBI:29105"/>
        <label>2</label>
    </ligand>
</feature>
<dbReference type="Gene3D" id="3.20.20.140">
    <property type="entry name" value="Metal-dependent hydrolases"/>
    <property type="match status" value="1"/>
</dbReference>
<dbReference type="UniPathway" id="UPA00070">
    <property type="reaction ID" value="UER00117"/>
</dbReference>
<comment type="caution">
    <text evidence="4">The sequence shown here is derived from an EMBL/GenBank/DDBJ whole genome shotgun (WGS) entry which is preliminary data.</text>
</comment>
<comment type="pathway">
    <text evidence="2">Pyrimidine metabolism; UMP biosynthesis via de novo pathway; (S)-dihydroorotate from bicarbonate: step 3/3.</text>
</comment>
<dbReference type="InterPro" id="IPR011059">
    <property type="entry name" value="Metal-dep_hydrolase_composite"/>
</dbReference>
<comment type="cofactor">
    <cofactor evidence="2">
        <name>Zn(2+)</name>
        <dbReference type="ChEBI" id="CHEBI:29105"/>
    </cofactor>
    <text evidence="2">Binds 2 Zn(2+) ions per subunit.</text>
</comment>
<feature type="binding site" evidence="2">
    <location>
        <position position="278"/>
    </location>
    <ligand>
        <name>substrate</name>
    </ligand>
</feature>
<dbReference type="SUPFAM" id="SSF51556">
    <property type="entry name" value="Metallo-dependent hydrolases"/>
    <property type="match status" value="1"/>
</dbReference>
<accession>A0A5C5VQ25</accession>
<dbReference type="InterPro" id="IPR032466">
    <property type="entry name" value="Metal_Hydrolase"/>
</dbReference>
<feature type="domain" description="Dihydroorotase catalytic" evidence="3">
    <location>
        <begin position="51"/>
        <end position="236"/>
    </location>
</feature>
<feature type="binding site" evidence="2">
    <location>
        <position position="305"/>
    </location>
    <ligand>
        <name>Zn(2+)</name>
        <dbReference type="ChEBI" id="CHEBI:29105"/>
        <label>1</label>
    </ligand>
</feature>
<keyword evidence="5" id="KW-1185">Reference proteome</keyword>
<comment type="caution">
    <text evidence="2">Lacks conserved residue(s) required for the propagation of feature annotation.</text>
</comment>
<keyword evidence="2" id="KW-0479">Metal-binding</keyword>
<dbReference type="PANTHER" id="PTHR43668">
    <property type="entry name" value="ALLANTOINASE"/>
    <property type="match status" value="1"/>
</dbReference>
<comment type="similarity">
    <text evidence="2">Belongs to the metallo-dependent hydrolases superfamily. DHOase family. Class I DHOase subfamily.</text>
</comment>
<comment type="catalytic activity">
    <reaction evidence="2">
        <text>(S)-dihydroorotate + H2O = N-carbamoyl-L-aspartate + H(+)</text>
        <dbReference type="Rhea" id="RHEA:24296"/>
        <dbReference type="ChEBI" id="CHEBI:15377"/>
        <dbReference type="ChEBI" id="CHEBI:15378"/>
        <dbReference type="ChEBI" id="CHEBI:30864"/>
        <dbReference type="ChEBI" id="CHEBI:32814"/>
        <dbReference type="EC" id="3.5.2.3"/>
    </reaction>
</comment>
<organism evidence="4 5">
    <name type="scientific">Thalassoglobus neptunius</name>
    <dbReference type="NCBI Taxonomy" id="1938619"/>
    <lineage>
        <taxon>Bacteria</taxon>
        <taxon>Pseudomonadati</taxon>
        <taxon>Planctomycetota</taxon>
        <taxon>Planctomycetia</taxon>
        <taxon>Planctomycetales</taxon>
        <taxon>Planctomycetaceae</taxon>
        <taxon>Thalassoglobus</taxon>
    </lineage>
</organism>